<evidence type="ECO:0000256" key="4">
    <source>
        <dbReference type="ARBA" id="ARBA00022692"/>
    </source>
</evidence>
<keyword evidence="4 8" id="KW-0812">Transmembrane</keyword>
<keyword evidence="6 8" id="KW-0472">Membrane</keyword>
<reference evidence="10" key="1">
    <citation type="submission" date="2020-12" db="EMBL/GenBank/DDBJ databases">
        <title>Bacterial taxonomy.</title>
        <authorList>
            <person name="Pan X."/>
        </authorList>
    </citation>
    <scope>NUCLEOTIDE SEQUENCE</scope>
    <source>
        <strain evidence="10">B2012</strain>
    </source>
</reference>
<keyword evidence="2" id="KW-1003">Cell membrane</keyword>
<evidence type="ECO:0000256" key="7">
    <source>
        <dbReference type="RuleBase" id="RU369079"/>
    </source>
</evidence>
<dbReference type="InterPro" id="IPR010656">
    <property type="entry name" value="DctM"/>
</dbReference>
<evidence type="ECO:0000256" key="1">
    <source>
        <dbReference type="ARBA" id="ARBA00004429"/>
    </source>
</evidence>
<feature type="transmembrane region" description="Helical" evidence="8">
    <location>
        <begin position="72"/>
        <end position="105"/>
    </location>
</feature>
<comment type="caution">
    <text evidence="10">The sequence shown here is derived from an EMBL/GenBank/DDBJ whole genome shotgun (WGS) entry which is preliminary data.</text>
</comment>
<gene>
    <name evidence="10" type="ORF">JCR33_19460</name>
</gene>
<comment type="function">
    <text evidence="7">Part of the tripartite ATP-independent periplasmic (TRAP) transport system.</text>
</comment>
<proteinExistence type="predicted"/>
<comment type="subcellular location">
    <subcellularLocation>
        <location evidence="1 7">Cell inner membrane</location>
        <topology evidence="1 7">Multi-pass membrane protein</topology>
    </subcellularLocation>
</comment>
<evidence type="ECO:0000256" key="5">
    <source>
        <dbReference type="ARBA" id="ARBA00022989"/>
    </source>
</evidence>
<dbReference type="GO" id="GO:0022857">
    <property type="term" value="F:transmembrane transporter activity"/>
    <property type="evidence" value="ECO:0007669"/>
    <property type="project" value="UniProtKB-UniRule"/>
</dbReference>
<protein>
    <submittedName>
        <fullName evidence="10">TRAP transporter large permease subunit</fullName>
    </submittedName>
</protein>
<dbReference type="InterPro" id="IPR004681">
    <property type="entry name" value="TRAP_DctM"/>
</dbReference>
<dbReference type="AlphaFoldDB" id="A0A934ISH1"/>
<dbReference type="EMBL" id="JAEKJA010000021">
    <property type="protein sequence ID" value="MBJ3777890.1"/>
    <property type="molecule type" value="Genomic_DNA"/>
</dbReference>
<keyword evidence="5 8" id="KW-1133">Transmembrane helix</keyword>
<dbReference type="Proteomes" id="UP000609531">
    <property type="component" value="Unassembled WGS sequence"/>
</dbReference>
<dbReference type="Pfam" id="PF06808">
    <property type="entry name" value="DctM"/>
    <property type="match status" value="1"/>
</dbReference>
<evidence type="ECO:0000313" key="11">
    <source>
        <dbReference type="Proteomes" id="UP000609531"/>
    </source>
</evidence>
<dbReference type="PANTHER" id="PTHR33362">
    <property type="entry name" value="SIALIC ACID TRAP TRANSPORTER PERMEASE PROTEIN SIAT-RELATED"/>
    <property type="match status" value="1"/>
</dbReference>
<sequence>MRGLLILYAISTETAIVGLFLAGIAPGLLTAVLYALMLVLWAKFVPGVGPSERPAPTSLGDKARTLFGCREIILLVVMGTICLGIGMATEAAAFGGAAALLIVLMRPANRGRISGRGLVDVGATTSCVFLPVIGTGLFGRALTTPQVPQPLPEWLTGFDLSRWQLTSHPSLPIWCSASSWMPAP</sequence>
<evidence type="ECO:0000256" key="2">
    <source>
        <dbReference type="ARBA" id="ARBA00022475"/>
    </source>
</evidence>
<dbReference type="PANTHER" id="PTHR33362:SF5">
    <property type="entry name" value="C4-DICARBOXYLATE TRAP TRANSPORTER LARGE PERMEASE PROTEIN DCTM"/>
    <property type="match status" value="1"/>
</dbReference>
<organism evidence="10 11">
    <name type="scientific">Acuticoccus mangrovi</name>
    <dbReference type="NCBI Taxonomy" id="2796142"/>
    <lineage>
        <taxon>Bacteria</taxon>
        <taxon>Pseudomonadati</taxon>
        <taxon>Pseudomonadota</taxon>
        <taxon>Alphaproteobacteria</taxon>
        <taxon>Hyphomicrobiales</taxon>
        <taxon>Amorphaceae</taxon>
        <taxon>Acuticoccus</taxon>
    </lineage>
</organism>
<keyword evidence="11" id="KW-1185">Reference proteome</keyword>
<evidence type="ECO:0000313" key="10">
    <source>
        <dbReference type="EMBL" id="MBJ3777890.1"/>
    </source>
</evidence>
<accession>A0A934ISH1</accession>
<evidence type="ECO:0000259" key="9">
    <source>
        <dbReference type="Pfam" id="PF06808"/>
    </source>
</evidence>
<dbReference type="GO" id="GO:0005886">
    <property type="term" value="C:plasma membrane"/>
    <property type="evidence" value="ECO:0007669"/>
    <property type="project" value="UniProtKB-SubCell"/>
</dbReference>
<feature type="transmembrane region" description="Helical" evidence="8">
    <location>
        <begin position="16"/>
        <end position="42"/>
    </location>
</feature>
<evidence type="ECO:0000256" key="6">
    <source>
        <dbReference type="ARBA" id="ARBA00023136"/>
    </source>
</evidence>
<keyword evidence="3 7" id="KW-0997">Cell inner membrane</keyword>
<evidence type="ECO:0000256" key="8">
    <source>
        <dbReference type="SAM" id="Phobius"/>
    </source>
</evidence>
<evidence type="ECO:0000256" key="3">
    <source>
        <dbReference type="ARBA" id="ARBA00022519"/>
    </source>
</evidence>
<keyword evidence="7" id="KW-0813">Transport</keyword>
<feature type="transmembrane region" description="Helical" evidence="8">
    <location>
        <begin position="117"/>
        <end position="139"/>
    </location>
</feature>
<name>A0A934ISH1_9HYPH</name>
<feature type="domain" description="TRAP C4-dicarboxylate transport system permease DctM subunit" evidence="9">
    <location>
        <begin position="5"/>
        <end position="163"/>
    </location>
</feature>